<protein>
    <submittedName>
        <fullName evidence="1">Uncharacterized protein</fullName>
    </submittedName>
</protein>
<dbReference type="OrthoDB" id="10608856at2759"/>
<evidence type="ECO:0000313" key="2">
    <source>
        <dbReference type="Proteomes" id="UP000236161"/>
    </source>
</evidence>
<reference evidence="1 2" key="1">
    <citation type="journal article" date="2017" name="Nature">
        <title>The Apostasia genome and the evolution of orchids.</title>
        <authorList>
            <person name="Zhang G.Q."/>
            <person name="Liu K.W."/>
            <person name="Li Z."/>
            <person name="Lohaus R."/>
            <person name="Hsiao Y.Y."/>
            <person name="Niu S.C."/>
            <person name="Wang J.Y."/>
            <person name="Lin Y.C."/>
            <person name="Xu Q."/>
            <person name="Chen L.J."/>
            <person name="Yoshida K."/>
            <person name="Fujiwara S."/>
            <person name="Wang Z.W."/>
            <person name="Zhang Y.Q."/>
            <person name="Mitsuda N."/>
            <person name="Wang M."/>
            <person name="Liu G.H."/>
            <person name="Pecoraro L."/>
            <person name="Huang H.X."/>
            <person name="Xiao X.J."/>
            <person name="Lin M."/>
            <person name="Wu X.Y."/>
            <person name="Wu W.L."/>
            <person name="Chen Y.Y."/>
            <person name="Chang S.B."/>
            <person name="Sakamoto S."/>
            <person name="Ohme-Takagi M."/>
            <person name="Yagi M."/>
            <person name="Zeng S.J."/>
            <person name="Shen C.Y."/>
            <person name="Yeh C.M."/>
            <person name="Luo Y.B."/>
            <person name="Tsai W.C."/>
            <person name="Van de Peer Y."/>
            <person name="Liu Z.J."/>
        </authorList>
    </citation>
    <scope>NUCLEOTIDE SEQUENCE [LARGE SCALE GENOMIC DNA]</scope>
    <source>
        <strain evidence="2">cv. Shenzhen</strain>
        <tissue evidence="1">Stem</tissue>
    </source>
</reference>
<evidence type="ECO:0000313" key="1">
    <source>
        <dbReference type="EMBL" id="PKA63830.1"/>
    </source>
</evidence>
<sequence length="132" mass="14585">MRTPKLNAPIVAQDANETVTVKLFGLTPSSNIRSNKLKAFSLSPFRLKPPIIAVQVTTFLSGILSNSSTAEFRSPAFMNPSIMEFQDATFFSGISSNSLIALSMSFERQEAVMATFHRSILEERCHLQGEIE</sequence>
<keyword evidence="2" id="KW-1185">Reference proteome</keyword>
<organism evidence="1 2">
    <name type="scientific">Apostasia shenzhenica</name>
    <dbReference type="NCBI Taxonomy" id="1088818"/>
    <lineage>
        <taxon>Eukaryota</taxon>
        <taxon>Viridiplantae</taxon>
        <taxon>Streptophyta</taxon>
        <taxon>Embryophyta</taxon>
        <taxon>Tracheophyta</taxon>
        <taxon>Spermatophyta</taxon>
        <taxon>Magnoliopsida</taxon>
        <taxon>Liliopsida</taxon>
        <taxon>Asparagales</taxon>
        <taxon>Orchidaceae</taxon>
        <taxon>Apostasioideae</taxon>
        <taxon>Apostasia</taxon>
    </lineage>
</organism>
<dbReference type="EMBL" id="KZ451906">
    <property type="protein sequence ID" value="PKA63830.1"/>
    <property type="molecule type" value="Genomic_DNA"/>
</dbReference>
<dbReference type="AlphaFoldDB" id="A0A2I0B7R8"/>
<proteinExistence type="predicted"/>
<name>A0A2I0B7R8_9ASPA</name>
<accession>A0A2I0B7R8</accession>
<gene>
    <name evidence="1" type="ORF">AXF42_Ash004839</name>
</gene>
<dbReference type="Proteomes" id="UP000236161">
    <property type="component" value="Unassembled WGS sequence"/>
</dbReference>